<comment type="caution">
    <text evidence="3">The sequence shown here is derived from an EMBL/GenBank/DDBJ whole genome shotgun (WGS) entry which is preliminary data.</text>
</comment>
<dbReference type="InterPro" id="IPR026467">
    <property type="entry name" value="Ser/Gly_Cys_C_dom"/>
</dbReference>
<name>A0A7W7S9I4_9ACTN</name>
<feature type="transmembrane region" description="Helical" evidence="2">
    <location>
        <begin position="173"/>
        <end position="191"/>
    </location>
</feature>
<dbReference type="RefSeq" id="WP_184913398.1">
    <property type="nucleotide sequence ID" value="NZ_JACHJR010000001.1"/>
</dbReference>
<protein>
    <submittedName>
        <fullName evidence="3">Uncharacterized protein (TIGR04222 family)</fullName>
    </submittedName>
</protein>
<keyword evidence="4" id="KW-1185">Reference proteome</keyword>
<evidence type="ECO:0000256" key="2">
    <source>
        <dbReference type="SAM" id="Phobius"/>
    </source>
</evidence>
<sequence length="293" mass="30381">MEYVELSVAAGLVAVTGLWSTVTTRRLRRPGNPPRRPQNGLPLLEAAYLAGGPARVADTVIARMEQEGRLIVPRSGQATLTDRTSHEPIEADLIRVVGPTGRAHLATLRRAVLTSRHLHRIDRRLTDRGLLHQPRQQRSALRANRLLLGALGVGAALGAVAVTRRLLTPGDGLLPLLAFLVLLPAGLLWQCRTAPGRGRITRAGHRQLDHLRTGTARPSTPPLGSAPNAGEQLGVALAELVLYGTLADDPADWSADLGGAGTAYGDVGSPDPGGADGCGSSCGAGGGSGGGGD</sequence>
<feature type="transmembrane region" description="Helical" evidence="2">
    <location>
        <begin position="146"/>
        <end position="167"/>
    </location>
</feature>
<proteinExistence type="predicted"/>
<feature type="region of interest" description="Disordered" evidence="1">
    <location>
        <begin position="268"/>
        <end position="293"/>
    </location>
</feature>
<gene>
    <name evidence="3" type="ORF">F4556_001936</name>
</gene>
<feature type="compositionally biased region" description="Gly residues" evidence="1">
    <location>
        <begin position="274"/>
        <end position="293"/>
    </location>
</feature>
<evidence type="ECO:0000313" key="4">
    <source>
        <dbReference type="Proteomes" id="UP000573327"/>
    </source>
</evidence>
<evidence type="ECO:0000313" key="3">
    <source>
        <dbReference type="EMBL" id="MBB4946401.1"/>
    </source>
</evidence>
<organism evidence="3 4">
    <name type="scientific">Kitasatospora gansuensis</name>
    <dbReference type="NCBI Taxonomy" id="258050"/>
    <lineage>
        <taxon>Bacteria</taxon>
        <taxon>Bacillati</taxon>
        <taxon>Actinomycetota</taxon>
        <taxon>Actinomycetes</taxon>
        <taxon>Kitasatosporales</taxon>
        <taxon>Streptomycetaceae</taxon>
        <taxon>Kitasatospora</taxon>
    </lineage>
</organism>
<accession>A0A7W7S9I4</accession>
<keyword evidence="2" id="KW-0812">Transmembrane</keyword>
<dbReference type="Proteomes" id="UP000573327">
    <property type="component" value="Unassembled WGS sequence"/>
</dbReference>
<keyword evidence="2" id="KW-1133">Transmembrane helix</keyword>
<evidence type="ECO:0000256" key="1">
    <source>
        <dbReference type="SAM" id="MobiDB-lite"/>
    </source>
</evidence>
<feature type="region of interest" description="Disordered" evidence="1">
    <location>
        <begin position="210"/>
        <end position="229"/>
    </location>
</feature>
<reference evidence="3 4" key="1">
    <citation type="submission" date="2020-08" db="EMBL/GenBank/DDBJ databases">
        <title>Sequencing the genomes of 1000 actinobacteria strains.</title>
        <authorList>
            <person name="Klenk H.-P."/>
        </authorList>
    </citation>
    <scope>NUCLEOTIDE SEQUENCE [LARGE SCALE GENOMIC DNA]</scope>
    <source>
        <strain evidence="3 4">DSM 44786</strain>
    </source>
</reference>
<dbReference type="AlphaFoldDB" id="A0A7W7S9I4"/>
<dbReference type="EMBL" id="JACHJR010000001">
    <property type="protein sequence ID" value="MBB4946401.1"/>
    <property type="molecule type" value="Genomic_DNA"/>
</dbReference>
<feature type="transmembrane region" description="Helical" evidence="2">
    <location>
        <begin position="6"/>
        <end position="27"/>
    </location>
</feature>
<dbReference type="NCBIfam" id="TIGR04222">
    <property type="entry name" value="near_uncomplex"/>
    <property type="match status" value="1"/>
</dbReference>
<keyword evidence="2" id="KW-0472">Membrane</keyword>